<dbReference type="EMBL" id="JH413808">
    <property type="protein sequence ID" value="EHL31985.1"/>
    <property type="molecule type" value="Genomic_DNA"/>
</dbReference>
<feature type="region of interest" description="Disordered" evidence="1">
    <location>
        <begin position="566"/>
        <end position="592"/>
    </location>
</feature>
<dbReference type="AlphaFoldDB" id="G9EL96"/>
<accession>G9EL96</accession>
<evidence type="ECO:0000256" key="1">
    <source>
        <dbReference type="SAM" id="MobiDB-lite"/>
    </source>
</evidence>
<keyword evidence="3" id="KW-1185">Reference proteome</keyword>
<dbReference type="InParanoid" id="G9EL96"/>
<feature type="compositionally biased region" description="Polar residues" evidence="1">
    <location>
        <begin position="581"/>
        <end position="592"/>
    </location>
</feature>
<proteinExistence type="predicted"/>
<dbReference type="HOGENOM" id="CLU_366731_0_0_6"/>
<dbReference type="eggNOG" id="ENOG5031EPZ">
    <property type="taxonomic scope" value="Bacteria"/>
</dbReference>
<dbReference type="Proteomes" id="UP000002770">
    <property type="component" value="Unassembled WGS sequence"/>
</dbReference>
<organism evidence="2 3">
    <name type="scientific">Legionella drancourtii LLAP12</name>
    <dbReference type="NCBI Taxonomy" id="658187"/>
    <lineage>
        <taxon>Bacteria</taxon>
        <taxon>Pseudomonadati</taxon>
        <taxon>Pseudomonadota</taxon>
        <taxon>Gammaproteobacteria</taxon>
        <taxon>Legionellales</taxon>
        <taxon>Legionellaceae</taxon>
        <taxon>Legionella</taxon>
    </lineage>
</organism>
<dbReference type="OrthoDB" id="5630621at2"/>
<reference evidence="2 3" key="1">
    <citation type="journal article" date="2011" name="BMC Genomics">
        <title>Insight into cross-talk between intra-amoebal pathogens.</title>
        <authorList>
            <person name="Gimenez G."/>
            <person name="Bertelli C."/>
            <person name="Moliner C."/>
            <person name="Robert C."/>
            <person name="Raoult D."/>
            <person name="Fournier P.E."/>
            <person name="Greub G."/>
        </authorList>
    </citation>
    <scope>NUCLEOTIDE SEQUENCE [LARGE SCALE GENOMIC DNA]</scope>
    <source>
        <strain evidence="2 3">LLAP12</strain>
    </source>
</reference>
<evidence type="ECO:0000313" key="3">
    <source>
        <dbReference type="Proteomes" id="UP000002770"/>
    </source>
</evidence>
<gene>
    <name evidence="2" type="ORF">LDG_6155</name>
</gene>
<evidence type="ECO:0000313" key="2">
    <source>
        <dbReference type="EMBL" id="EHL31985.1"/>
    </source>
</evidence>
<dbReference type="RefSeq" id="WP_006870096.1">
    <property type="nucleotide sequence ID" value="NZ_JH413808.1"/>
</dbReference>
<dbReference type="STRING" id="658187.LDG_6155"/>
<protein>
    <submittedName>
        <fullName evidence="2">Uncharacterized protein</fullName>
    </submittedName>
</protein>
<sequence>MTGVASVLNGLSSIGASTLATQPGPQLAEAIATLVAIGVVGAGTLAVISYKEWTAYEAKKHREKILAINKLYADHLQKLTIPGGTTIPSLPPIFQFKTEPTADAKTTSEKIDSLHYNDDEVADIGRVLPEVPVELTRYRQSVLDALLKLKEYYFHLGKNDDVTKGVLSYLLNILQNRCLSFAGYDYDITYLNALIAFITDYASQEHSENSPHFSHLRPVYTSLMDAVQNLDKHKESMSLSKLVDETRNACLDESNQLIRLLVKMVIPGKYQAIADTVAQKELAQDIIRKPYINHAFWGLPILTQKEIDLPNSIFHNWIMDIAQYYLLSQTPGIIIHEKKIIHPEDLFTFINWARPALAQQELAKKDKQQPMLSKPDRNKLHQGLELIHKVFKQSPNFINSKLTGSEKEPEFVVIEDDKELLDACEVMANFTHLIHGVISLQALCAELASKMQQLGLDFFDNQDNFNKIFAAFNTLFTVVQNDLHTMKQKMVEISVANKNTLRLADKIQFQDAVKNVLEQIEFRVLPAAEKVKNYKNKHPKTVDISVREALSAAEFFQQLYGIRITPPSPQPTAPKVEPQRPQESPATTTPNQTSATIAEMASALDEFSSQLFIAVAKIQQERRQDPNAATYQKIQNALRDLQIKTIAMLNEKDPGADRLNKTQNIYKLTYSLYAETIQFLAQHPDDRNKERDEFVGKIHTQLNCVENRAFIDRHHNSIPKLIYENFGFFQTATRTKLSVLDKACQSLQMEANAGTCF</sequence>
<name>G9EL96_9GAMM</name>